<protein>
    <submittedName>
        <fullName evidence="1">Uncharacterized protein</fullName>
    </submittedName>
</protein>
<evidence type="ECO:0000313" key="1">
    <source>
        <dbReference type="EMBL" id="MCD7460509.1"/>
    </source>
</evidence>
<keyword evidence="2" id="KW-1185">Reference proteome</keyword>
<dbReference type="Proteomes" id="UP000823775">
    <property type="component" value="Unassembled WGS sequence"/>
</dbReference>
<gene>
    <name evidence="1" type="ORF">HAX54_043675</name>
</gene>
<name>A0ABS8SPS8_DATST</name>
<sequence>MPPLASWSLSSDTPLSTFSLAKSQPCSSTTPPFYLQGLCFRGSRSEPDTSSTCHFVVHSEYTPQSGQKDSYQRLITELERLGIEAIKRRLVKISKFLEEFHYTRATIEQSAPSQISNEDDEQCWLGVVDDPKSISSLPV</sequence>
<comment type="caution">
    <text evidence="1">The sequence shown here is derived from an EMBL/GenBank/DDBJ whole genome shotgun (WGS) entry which is preliminary data.</text>
</comment>
<dbReference type="EMBL" id="JACEIK010000657">
    <property type="protein sequence ID" value="MCD7460509.1"/>
    <property type="molecule type" value="Genomic_DNA"/>
</dbReference>
<evidence type="ECO:0000313" key="2">
    <source>
        <dbReference type="Proteomes" id="UP000823775"/>
    </source>
</evidence>
<organism evidence="1 2">
    <name type="scientific">Datura stramonium</name>
    <name type="common">Jimsonweed</name>
    <name type="synonym">Common thornapple</name>
    <dbReference type="NCBI Taxonomy" id="4076"/>
    <lineage>
        <taxon>Eukaryota</taxon>
        <taxon>Viridiplantae</taxon>
        <taxon>Streptophyta</taxon>
        <taxon>Embryophyta</taxon>
        <taxon>Tracheophyta</taxon>
        <taxon>Spermatophyta</taxon>
        <taxon>Magnoliopsida</taxon>
        <taxon>eudicotyledons</taxon>
        <taxon>Gunneridae</taxon>
        <taxon>Pentapetalae</taxon>
        <taxon>asterids</taxon>
        <taxon>lamiids</taxon>
        <taxon>Solanales</taxon>
        <taxon>Solanaceae</taxon>
        <taxon>Solanoideae</taxon>
        <taxon>Datureae</taxon>
        <taxon>Datura</taxon>
    </lineage>
</organism>
<proteinExistence type="predicted"/>
<accession>A0ABS8SPS8</accession>
<reference evidence="1 2" key="1">
    <citation type="journal article" date="2021" name="BMC Genomics">
        <title>Datura genome reveals duplications of psychoactive alkaloid biosynthetic genes and high mutation rate following tissue culture.</title>
        <authorList>
            <person name="Rajewski A."/>
            <person name="Carter-House D."/>
            <person name="Stajich J."/>
            <person name="Litt A."/>
        </authorList>
    </citation>
    <scope>NUCLEOTIDE SEQUENCE [LARGE SCALE GENOMIC DNA]</scope>
    <source>
        <strain evidence="1">AR-01</strain>
    </source>
</reference>